<dbReference type="AlphaFoldDB" id="A0A921Q3N5"/>
<organism evidence="2 3">
    <name type="scientific">Sorghum bicolor</name>
    <name type="common">Sorghum</name>
    <name type="synonym">Sorghum vulgare</name>
    <dbReference type="NCBI Taxonomy" id="4558"/>
    <lineage>
        <taxon>Eukaryota</taxon>
        <taxon>Viridiplantae</taxon>
        <taxon>Streptophyta</taxon>
        <taxon>Embryophyta</taxon>
        <taxon>Tracheophyta</taxon>
        <taxon>Spermatophyta</taxon>
        <taxon>Magnoliopsida</taxon>
        <taxon>Liliopsida</taxon>
        <taxon>Poales</taxon>
        <taxon>Poaceae</taxon>
        <taxon>PACMAD clade</taxon>
        <taxon>Panicoideae</taxon>
        <taxon>Andropogonodae</taxon>
        <taxon>Andropogoneae</taxon>
        <taxon>Sorghinae</taxon>
        <taxon>Sorghum</taxon>
    </lineage>
</organism>
<comment type="caution">
    <text evidence="2">The sequence shown here is derived from an EMBL/GenBank/DDBJ whole genome shotgun (WGS) entry which is preliminary data.</text>
</comment>
<dbReference type="EMBL" id="CM027689">
    <property type="protein sequence ID" value="KAG0513770.1"/>
    <property type="molecule type" value="Genomic_DNA"/>
</dbReference>
<feature type="compositionally biased region" description="Polar residues" evidence="1">
    <location>
        <begin position="77"/>
        <end position="94"/>
    </location>
</feature>
<feature type="region of interest" description="Disordered" evidence="1">
    <location>
        <begin position="75"/>
        <end position="94"/>
    </location>
</feature>
<name>A0A921Q3N5_SORBI</name>
<dbReference type="EMBL" id="CM027689">
    <property type="protein sequence ID" value="KAG0513769.1"/>
    <property type="molecule type" value="Genomic_DNA"/>
</dbReference>
<protein>
    <submittedName>
        <fullName evidence="2">Uncharacterized protein</fullName>
    </submittedName>
</protein>
<accession>A0A921Q3N5</accession>
<sequence>MVEREWMSKHCIPEKASILSTYVAMKSTINTMDNNGESAPIPLQRAQQLLEYKFGPKKASTLNIYDVMKSGFKEVDNSQPYTTKPSCSGQLRST</sequence>
<evidence type="ECO:0000313" key="2">
    <source>
        <dbReference type="EMBL" id="KAG0513770.1"/>
    </source>
</evidence>
<gene>
    <name evidence="2" type="ORF">BDA96_10G131100</name>
</gene>
<proteinExistence type="predicted"/>
<dbReference type="Proteomes" id="UP000807115">
    <property type="component" value="Chromosome 10"/>
</dbReference>
<reference evidence="2" key="1">
    <citation type="journal article" date="2019" name="BMC Genomics">
        <title>A new reference genome for Sorghum bicolor reveals high levels of sequence similarity between sweet and grain genotypes: implications for the genetics of sugar metabolism.</title>
        <authorList>
            <person name="Cooper E.A."/>
            <person name="Brenton Z.W."/>
            <person name="Flinn B.S."/>
            <person name="Jenkins J."/>
            <person name="Shu S."/>
            <person name="Flowers D."/>
            <person name="Luo F."/>
            <person name="Wang Y."/>
            <person name="Xia P."/>
            <person name="Barry K."/>
            <person name="Daum C."/>
            <person name="Lipzen A."/>
            <person name="Yoshinaga Y."/>
            <person name="Schmutz J."/>
            <person name="Saski C."/>
            <person name="Vermerris W."/>
            <person name="Kresovich S."/>
        </authorList>
    </citation>
    <scope>NUCLEOTIDE SEQUENCE</scope>
</reference>
<evidence type="ECO:0000313" key="3">
    <source>
        <dbReference type="Proteomes" id="UP000807115"/>
    </source>
</evidence>
<reference evidence="2" key="2">
    <citation type="submission" date="2020-10" db="EMBL/GenBank/DDBJ databases">
        <authorList>
            <person name="Cooper E.A."/>
            <person name="Brenton Z.W."/>
            <person name="Flinn B.S."/>
            <person name="Jenkins J."/>
            <person name="Shu S."/>
            <person name="Flowers D."/>
            <person name="Luo F."/>
            <person name="Wang Y."/>
            <person name="Xia P."/>
            <person name="Barry K."/>
            <person name="Daum C."/>
            <person name="Lipzen A."/>
            <person name="Yoshinaga Y."/>
            <person name="Schmutz J."/>
            <person name="Saski C."/>
            <person name="Vermerris W."/>
            <person name="Kresovich S."/>
        </authorList>
    </citation>
    <scope>NUCLEOTIDE SEQUENCE</scope>
</reference>
<evidence type="ECO:0000256" key="1">
    <source>
        <dbReference type="SAM" id="MobiDB-lite"/>
    </source>
</evidence>